<dbReference type="Proteomes" id="UP000186002">
    <property type="component" value="Unassembled WGS sequence"/>
</dbReference>
<evidence type="ECO:0000313" key="2">
    <source>
        <dbReference type="Proteomes" id="UP000186002"/>
    </source>
</evidence>
<dbReference type="AlphaFoldDB" id="A0A1M7D7C9"/>
<keyword evidence="2" id="KW-1185">Reference proteome</keyword>
<dbReference type="Pfam" id="PF22531">
    <property type="entry name" value="DUF7002"/>
    <property type="match status" value="1"/>
</dbReference>
<reference evidence="1 2" key="1">
    <citation type="submission" date="2016-11" db="EMBL/GenBank/DDBJ databases">
        <authorList>
            <person name="Jaros S."/>
            <person name="Januszkiewicz K."/>
            <person name="Wedrychowicz H."/>
        </authorList>
    </citation>
    <scope>NUCLEOTIDE SEQUENCE [LARGE SCALE GENOMIC DNA]</scope>
    <source>
        <strain evidence="1 2">DSM 22153</strain>
    </source>
</reference>
<organism evidence="1 2">
    <name type="scientific">Roseibium suaedae</name>
    <dbReference type="NCBI Taxonomy" id="735517"/>
    <lineage>
        <taxon>Bacteria</taxon>
        <taxon>Pseudomonadati</taxon>
        <taxon>Pseudomonadota</taxon>
        <taxon>Alphaproteobacteria</taxon>
        <taxon>Hyphomicrobiales</taxon>
        <taxon>Stappiaceae</taxon>
        <taxon>Roseibium</taxon>
    </lineage>
</organism>
<dbReference type="EMBL" id="FRBW01000001">
    <property type="protein sequence ID" value="SHL75360.1"/>
    <property type="molecule type" value="Genomic_DNA"/>
</dbReference>
<dbReference type="InterPro" id="IPR054271">
    <property type="entry name" value="DUF7002"/>
</dbReference>
<proteinExistence type="predicted"/>
<evidence type="ECO:0000313" key="1">
    <source>
        <dbReference type="EMBL" id="SHL75360.1"/>
    </source>
</evidence>
<name>A0A1M7D7C9_9HYPH</name>
<dbReference type="RefSeq" id="WP_084081836.1">
    <property type="nucleotide sequence ID" value="NZ_FRBW01000001.1"/>
</dbReference>
<dbReference type="STRING" id="735517.SAMN05444272_1394"/>
<gene>
    <name evidence="1" type="ORF">SAMN05444272_1394</name>
</gene>
<accession>A0A1M7D7C9</accession>
<sequence length="222" mass="25906">MTEAELEELITNCPILYHMAERGSWDSIKQYGLLSTSALLDHYAIQPPIRTEIESRHRPKSVEVTGSGLPRAVVRDQIPMSDAGLKRALPDRLSPTDWYELLNTKTFFWLSEKRLHKLTNARTYRDQEHDVLEVDTRSLIDAYRDSIWLCPINSGCTKPMPHPRDETIFARVSDYPYSYWRERRSRRERVVELCVDHSVADISDHVRRVVLMRGTEVLKVLE</sequence>
<dbReference type="OrthoDB" id="154268at2"/>
<protein>
    <submittedName>
        <fullName evidence="1">Uncharacterized protein</fullName>
    </submittedName>
</protein>